<dbReference type="Gene3D" id="4.10.860.10">
    <property type="entry name" value="UVR domain"/>
    <property type="match status" value="1"/>
</dbReference>
<dbReference type="InterPro" id="IPR025542">
    <property type="entry name" value="YacH"/>
</dbReference>
<dbReference type="GO" id="GO:0050897">
    <property type="term" value="F:cobalt ion binding"/>
    <property type="evidence" value="ECO:0007669"/>
    <property type="project" value="TreeGrafter"/>
</dbReference>
<gene>
    <name evidence="2" type="ORF">SAMN05216244_0071</name>
</gene>
<organism evidence="2 3">
    <name type="scientific">Sediminibacillus halophilus</name>
    <dbReference type="NCBI Taxonomy" id="482461"/>
    <lineage>
        <taxon>Bacteria</taxon>
        <taxon>Bacillati</taxon>
        <taxon>Bacillota</taxon>
        <taxon>Bacilli</taxon>
        <taxon>Bacillales</taxon>
        <taxon>Bacillaceae</taxon>
        <taxon>Sediminibacillus</taxon>
    </lineage>
</organism>
<dbReference type="PIRSF" id="PIRSF015034">
    <property type="entry name" value="YacH"/>
    <property type="match status" value="1"/>
</dbReference>
<dbReference type="PROSITE" id="PS50151">
    <property type="entry name" value="UVR"/>
    <property type="match status" value="1"/>
</dbReference>
<dbReference type="GO" id="GO:0005507">
    <property type="term" value="F:copper ion binding"/>
    <property type="evidence" value="ECO:0007669"/>
    <property type="project" value="TreeGrafter"/>
</dbReference>
<dbReference type="Pfam" id="PF02151">
    <property type="entry name" value="UVR"/>
    <property type="match status" value="1"/>
</dbReference>
<keyword evidence="3" id="KW-1185">Reference proteome</keyword>
<evidence type="ECO:0000313" key="2">
    <source>
        <dbReference type="EMBL" id="SDN12842.1"/>
    </source>
</evidence>
<dbReference type="GO" id="GO:0046870">
    <property type="term" value="F:cadmium ion binding"/>
    <property type="evidence" value="ECO:0007669"/>
    <property type="project" value="TreeGrafter"/>
</dbReference>
<name>A0A1G9YUL7_9BACI</name>
<reference evidence="3" key="1">
    <citation type="submission" date="2016-10" db="EMBL/GenBank/DDBJ databases">
        <authorList>
            <person name="Varghese N."/>
            <person name="Submissions S."/>
        </authorList>
    </citation>
    <scope>NUCLEOTIDE SEQUENCE [LARGE SCALE GENOMIC DNA]</scope>
    <source>
        <strain evidence="3">CGMCC 1.6199</strain>
    </source>
</reference>
<dbReference type="GO" id="GO:0008270">
    <property type="term" value="F:zinc ion binding"/>
    <property type="evidence" value="ECO:0007669"/>
    <property type="project" value="TreeGrafter"/>
</dbReference>
<dbReference type="RefSeq" id="WP_074601216.1">
    <property type="nucleotide sequence ID" value="NZ_FNHF01000011.1"/>
</dbReference>
<feature type="domain" description="UVR" evidence="1">
    <location>
        <begin position="138"/>
        <end position="173"/>
    </location>
</feature>
<protein>
    <submittedName>
        <fullName evidence="2">Protein arginine kinase activator</fullName>
    </submittedName>
</protein>
<dbReference type="AlphaFoldDB" id="A0A1G9YUL7"/>
<dbReference type="Proteomes" id="UP000182347">
    <property type="component" value="Unassembled WGS sequence"/>
</dbReference>
<dbReference type="PANTHER" id="PTHR38430:SF1">
    <property type="entry name" value="PROTEIN-ARGININE KINASE ACTIVATOR PROTEIN"/>
    <property type="match status" value="1"/>
</dbReference>
<dbReference type="GO" id="GO:1990170">
    <property type="term" value="P:stress response to cadmium ion"/>
    <property type="evidence" value="ECO:0007669"/>
    <property type="project" value="TreeGrafter"/>
</dbReference>
<sequence>MECQECHERPATLHFSKIVNGNKTEIHVCEYCAKEKGYMGYEDEAYSLHNLLSGLFNFDAGSGFSEQHTSSIPSEQGLTCPKCGMTYQEFARIGKFGCARCYQTFSDRLNPVFRRVHSGNTTHHGKIPSRIGSGIQQKRKLGEYREQLKQLIANEEFESAAQVRDKIKQLEKDLNRDGEGEEE</sequence>
<dbReference type="EMBL" id="FNHF01000011">
    <property type="protein sequence ID" value="SDN12842.1"/>
    <property type="molecule type" value="Genomic_DNA"/>
</dbReference>
<proteinExistence type="predicted"/>
<dbReference type="SUPFAM" id="SSF46600">
    <property type="entry name" value="C-terminal UvrC-binding domain of UvrB"/>
    <property type="match status" value="1"/>
</dbReference>
<dbReference type="PANTHER" id="PTHR38430">
    <property type="entry name" value="PROTEIN-ARGININE KINASE ACTIVATOR PROTEIN"/>
    <property type="match status" value="1"/>
</dbReference>
<dbReference type="InterPro" id="IPR001943">
    <property type="entry name" value="UVR_dom"/>
</dbReference>
<evidence type="ECO:0000313" key="3">
    <source>
        <dbReference type="Proteomes" id="UP000182347"/>
    </source>
</evidence>
<keyword evidence="2" id="KW-0418">Kinase</keyword>
<keyword evidence="2" id="KW-0808">Transferase</keyword>
<dbReference type="InterPro" id="IPR036876">
    <property type="entry name" value="UVR_dom_sf"/>
</dbReference>
<dbReference type="STRING" id="482461.SAMN05216244_0071"/>
<dbReference type="GO" id="GO:1990169">
    <property type="term" value="P:stress response to copper ion"/>
    <property type="evidence" value="ECO:0007669"/>
    <property type="project" value="TreeGrafter"/>
</dbReference>
<dbReference type="GO" id="GO:0016301">
    <property type="term" value="F:kinase activity"/>
    <property type="evidence" value="ECO:0007669"/>
    <property type="project" value="UniProtKB-KW"/>
</dbReference>
<dbReference type="OrthoDB" id="9788704at2"/>
<accession>A0A1G9YUL7</accession>
<evidence type="ECO:0000259" key="1">
    <source>
        <dbReference type="PROSITE" id="PS50151"/>
    </source>
</evidence>